<dbReference type="Proteomes" id="UP001152888">
    <property type="component" value="Unassembled WGS sequence"/>
</dbReference>
<gene>
    <name evidence="1" type="ORF">ACAOBT_LOCUS17119</name>
</gene>
<dbReference type="EMBL" id="CAKOFQ010006995">
    <property type="protein sequence ID" value="CAH1986202.1"/>
    <property type="molecule type" value="Genomic_DNA"/>
</dbReference>
<reference evidence="1" key="1">
    <citation type="submission" date="2022-03" db="EMBL/GenBank/DDBJ databases">
        <authorList>
            <person name="Sayadi A."/>
        </authorList>
    </citation>
    <scope>NUCLEOTIDE SEQUENCE</scope>
</reference>
<sequence length="95" mass="10329">MRHITDYYSTTLQGAVIIGNARQNPENQLVFQFGFVNKVLIINNRLGPGELQEGKKEGASRCGHALHVGGRCDTMNSTAAVNTSMIDAPNEGRNL</sequence>
<keyword evidence="2" id="KW-1185">Reference proteome</keyword>
<proteinExistence type="predicted"/>
<accession>A0A9P0L8B0</accession>
<name>A0A9P0L8B0_ACAOB</name>
<evidence type="ECO:0000313" key="1">
    <source>
        <dbReference type="EMBL" id="CAH1986202.1"/>
    </source>
</evidence>
<evidence type="ECO:0000313" key="2">
    <source>
        <dbReference type="Proteomes" id="UP001152888"/>
    </source>
</evidence>
<dbReference type="AlphaFoldDB" id="A0A9P0L8B0"/>
<organism evidence="1 2">
    <name type="scientific">Acanthoscelides obtectus</name>
    <name type="common">Bean weevil</name>
    <name type="synonym">Bruchus obtectus</name>
    <dbReference type="NCBI Taxonomy" id="200917"/>
    <lineage>
        <taxon>Eukaryota</taxon>
        <taxon>Metazoa</taxon>
        <taxon>Ecdysozoa</taxon>
        <taxon>Arthropoda</taxon>
        <taxon>Hexapoda</taxon>
        <taxon>Insecta</taxon>
        <taxon>Pterygota</taxon>
        <taxon>Neoptera</taxon>
        <taxon>Endopterygota</taxon>
        <taxon>Coleoptera</taxon>
        <taxon>Polyphaga</taxon>
        <taxon>Cucujiformia</taxon>
        <taxon>Chrysomeloidea</taxon>
        <taxon>Chrysomelidae</taxon>
        <taxon>Bruchinae</taxon>
        <taxon>Bruchini</taxon>
        <taxon>Acanthoscelides</taxon>
    </lineage>
</organism>
<protein>
    <submittedName>
        <fullName evidence="1">Uncharacterized protein</fullName>
    </submittedName>
</protein>
<comment type="caution">
    <text evidence="1">The sequence shown here is derived from an EMBL/GenBank/DDBJ whole genome shotgun (WGS) entry which is preliminary data.</text>
</comment>